<dbReference type="Proteomes" id="UP000325440">
    <property type="component" value="Unassembled WGS sequence"/>
</dbReference>
<accession>A0A5E4M642</accession>
<dbReference type="InterPro" id="IPR013087">
    <property type="entry name" value="Znf_C2H2_type"/>
</dbReference>
<dbReference type="InterPro" id="IPR027417">
    <property type="entry name" value="P-loop_NTPase"/>
</dbReference>
<dbReference type="SUPFAM" id="SSF57667">
    <property type="entry name" value="beta-beta-alpha zinc fingers"/>
    <property type="match status" value="1"/>
</dbReference>
<protein>
    <submittedName>
        <fullName evidence="7">Helicase, C-terminal,Helicase-associated domain,DEAD/DEAH box helicase domain,P-loop containing</fullName>
    </submittedName>
</protein>
<feature type="domain" description="Helicase C-terminal" evidence="6">
    <location>
        <begin position="393"/>
        <end position="562"/>
    </location>
</feature>
<dbReference type="Pfam" id="PF00271">
    <property type="entry name" value="Helicase_C"/>
    <property type="match status" value="1"/>
</dbReference>
<evidence type="ECO:0000313" key="7">
    <source>
        <dbReference type="EMBL" id="VVC26218.1"/>
    </source>
</evidence>
<comment type="subcellular location">
    <subcellularLocation>
        <location evidence="1">Cytoplasm</location>
    </subcellularLocation>
</comment>
<keyword evidence="2" id="KW-0963">Cytoplasm</keyword>
<dbReference type="SMART" id="SM00451">
    <property type="entry name" value="ZnF_U1"/>
    <property type="match status" value="1"/>
</dbReference>
<dbReference type="EMBL" id="CABPRJ010000028">
    <property type="protein sequence ID" value="VVC26218.1"/>
    <property type="molecule type" value="Genomic_DNA"/>
</dbReference>
<evidence type="ECO:0000256" key="2">
    <source>
        <dbReference type="ARBA" id="ARBA00022490"/>
    </source>
</evidence>
<keyword evidence="3" id="KW-0547">Nucleotide-binding</keyword>
<dbReference type="GO" id="GO:0005737">
    <property type="term" value="C:cytoplasm"/>
    <property type="evidence" value="ECO:0007669"/>
    <property type="project" value="UniProtKB-SubCell"/>
</dbReference>
<dbReference type="SUPFAM" id="SSF52540">
    <property type="entry name" value="P-loop containing nucleoside triphosphate hydrolases"/>
    <property type="match status" value="1"/>
</dbReference>
<gene>
    <name evidence="7" type="ORF">CINCED_3A001228</name>
</gene>
<dbReference type="InterPro" id="IPR014001">
    <property type="entry name" value="Helicase_ATP-bd"/>
</dbReference>
<dbReference type="InterPro" id="IPR001650">
    <property type="entry name" value="Helicase_C-like"/>
</dbReference>
<organism evidence="7 8">
    <name type="scientific">Cinara cedri</name>
    <dbReference type="NCBI Taxonomy" id="506608"/>
    <lineage>
        <taxon>Eukaryota</taxon>
        <taxon>Metazoa</taxon>
        <taxon>Ecdysozoa</taxon>
        <taxon>Arthropoda</taxon>
        <taxon>Hexapoda</taxon>
        <taxon>Insecta</taxon>
        <taxon>Pterygota</taxon>
        <taxon>Neoptera</taxon>
        <taxon>Paraneoptera</taxon>
        <taxon>Hemiptera</taxon>
        <taxon>Sternorrhyncha</taxon>
        <taxon>Aphidomorpha</taxon>
        <taxon>Aphidoidea</taxon>
        <taxon>Aphididae</taxon>
        <taxon>Lachninae</taxon>
        <taxon>Cinara</taxon>
    </lineage>
</organism>
<dbReference type="Gene3D" id="3.40.50.300">
    <property type="entry name" value="P-loop containing nucleotide triphosphate hydrolases"/>
    <property type="match status" value="2"/>
</dbReference>
<dbReference type="SMART" id="SM00847">
    <property type="entry name" value="HA2"/>
    <property type="match status" value="1"/>
</dbReference>
<dbReference type="GO" id="GO:0008270">
    <property type="term" value="F:zinc ion binding"/>
    <property type="evidence" value="ECO:0007669"/>
    <property type="project" value="InterPro"/>
</dbReference>
<dbReference type="InterPro" id="IPR007502">
    <property type="entry name" value="Helicase-assoc_dom"/>
</dbReference>
<keyword evidence="4" id="KW-0067">ATP-binding</keyword>
<proteinExistence type="predicted"/>
<evidence type="ECO:0000256" key="1">
    <source>
        <dbReference type="ARBA" id="ARBA00004496"/>
    </source>
</evidence>
<dbReference type="Pfam" id="PF00270">
    <property type="entry name" value="DEAD"/>
    <property type="match status" value="1"/>
</dbReference>
<dbReference type="SMART" id="SM00487">
    <property type="entry name" value="DEXDc"/>
    <property type="match status" value="1"/>
</dbReference>
<evidence type="ECO:0000313" key="8">
    <source>
        <dbReference type="Proteomes" id="UP000325440"/>
    </source>
</evidence>
<dbReference type="OrthoDB" id="66977at2759"/>
<evidence type="ECO:0000259" key="5">
    <source>
        <dbReference type="PROSITE" id="PS51192"/>
    </source>
</evidence>
<dbReference type="Gene3D" id="1.20.120.1080">
    <property type="match status" value="1"/>
</dbReference>
<dbReference type="PANTHER" id="PTHR18934:SF113">
    <property type="entry name" value="ATP-DEPENDENT RNA HELICASE TDRD9"/>
    <property type="match status" value="1"/>
</dbReference>
<keyword evidence="8" id="KW-1185">Reference proteome</keyword>
<dbReference type="PROSITE" id="PS51194">
    <property type="entry name" value="HELICASE_CTER"/>
    <property type="match status" value="1"/>
</dbReference>
<reference evidence="7 8" key="1">
    <citation type="submission" date="2019-08" db="EMBL/GenBank/DDBJ databases">
        <authorList>
            <person name="Alioto T."/>
            <person name="Alioto T."/>
            <person name="Gomez Garrido J."/>
        </authorList>
    </citation>
    <scope>NUCLEOTIDE SEQUENCE [LARGE SCALE GENOMIC DNA]</scope>
</reference>
<dbReference type="SMART" id="SM00490">
    <property type="entry name" value="HELICc"/>
    <property type="match status" value="1"/>
</dbReference>
<sequence length="1287" mass="146984">MLAHSSEQPICRQSHSDIIKRYESDITLSSLASILLSGIDIMLKLLAENKLKKKILPGSNMKSTIPKSEHLFDSYSYRSQSAHIDGRNYVNNNLEENENEDYIEMSRKALPNSNMSSVDSLTNYSPSMVDLKDLNLDEQKLCDNYVYKDPSDISNCFEISKHKSQIVQMINSSCVVLISGPTGCGKSTQVPQFILDDCMNRKKFCNIVVTQPRRIAAISVCKQVNNERKWRNGLLVGYQVGRKKDYDPNTTKVLFCTTGILLQKIISAKNLSDFTHIILDEVHERTLEMDFLLLIIKKLLKTNSPSTRVILMSATAQDFKLCDYFSDYYGAPYNCYVRAQQISITKNPQFNVSLHYLDELYGLIPSARAMEFDRPQITKTGYDTAIHLIKGFDDLDKCSNVKASVLIFLPGIFEIEEMHRFMEYTMASENFKWKLLPLHSSITSEEQDRVFEQPSVNYRKIILATNIAESSITVPDVSYVVDFCLMKQLHNELKSNYSMLVLNWASKSNCIQRSGRVGRVADGRVYRLVPEQMFVDDFVKEELPEMSRCSLSRIVLMSKILDMGSPKLLLSGAMDPPNLKNIVLTITTLKQVGALLPTVNGAISFMDGDITFMGKVMAQLPLDPPMSKLIYFGYIFNVFNEAIIMACGLSIKSIFSQPFNKRLDAYTQKLSWANFSCSDPIAFIAPYEIWLQHKPEFDRNHYDETRWAQKNYIQLSAIRELHDLIDDVVFRLKHNLNILPNSSNIQWVNLEEKSMACKVILAGAFYPNYFIRGKSTAAMDDHELHKLLDNHDPNQTVYFSGFPSDQPKELYKEAIENLFPHNLVGKPTAHFGHSNKIFIKFPVSNTVNTNTYNSNYNENNGKKLIPGNICFGVYVALKMHQLRFEFNIPLLKPLDAKRRVELIFKQMAAQNMSIQKITPIQKSIEQIDRVKGSNTIKDSSVISNALNLESNNVCLNIKSPTYDESDKQYCLKGPFSPLKISIHGISRSNHNKAVKIESQSVNSVLLDTNPNDYHERLFVAGKVCMNENEKLTLWDSTVMPNIPGMPAIICLLFSPCVEIRYNSSYTKMTGALCGLGYDPDTLRPLFEDNDIELTFDIAMDHNLLNKINVLRLLLNKCVNPEDKEGPGDIFQIQHSLQTSLIEILSIPVKFKIPETAPRKYRWGIIPKSRLQSPYQEDSPINNPMAGSDVYKLLWGVVLSPFMSSVECKELLHNLCRIKRLEEIFRTNYYCSEPCVEELFCPLCHLTFSSNSSMQMHFNNYQHKERYKTCKEELEFFYKGPSTDIEHL</sequence>
<dbReference type="InterPro" id="IPR003604">
    <property type="entry name" value="Matrin/U1-like-C_Znf_C2H2"/>
</dbReference>
<dbReference type="InterPro" id="IPR036236">
    <property type="entry name" value="Znf_C2H2_sf"/>
</dbReference>
<feature type="domain" description="Helicase ATP-binding" evidence="5">
    <location>
        <begin position="167"/>
        <end position="334"/>
    </location>
</feature>
<dbReference type="PROSITE" id="PS00028">
    <property type="entry name" value="ZINC_FINGER_C2H2_1"/>
    <property type="match status" value="1"/>
</dbReference>
<dbReference type="CDD" id="cd18791">
    <property type="entry name" value="SF2_C_RHA"/>
    <property type="match status" value="1"/>
</dbReference>
<evidence type="ECO:0000259" key="6">
    <source>
        <dbReference type="PROSITE" id="PS51194"/>
    </source>
</evidence>
<dbReference type="GO" id="GO:0005524">
    <property type="term" value="F:ATP binding"/>
    <property type="evidence" value="ECO:0007669"/>
    <property type="project" value="UniProtKB-KW"/>
</dbReference>
<dbReference type="Pfam" id="PF21010">
    <property type="entry name" value="HA2_C"/>
    <property type="match status" value="1"/>
</dbReference>
<evidence type="ECO:0000256" key="4">
    <source>
        <dbReference type="ARBA" id="ARBA00022840"/>
    </source>
</evidence>
<dbReference type="InterPro" id="IPR011545">
    <property type="entry name" value="DEAD/DEAH_box_helicase_dom"/>
</dbReference>
<dbReference type="PROSITE" id="PS51192">
    <property type="entry name" value="HELICASE_ATP_BIND_1"/>
    <property type="match status" value="1"/>
</dbReference>
<dbReference type="GO" id="GO:0004386">
    <property type="term" value="F:helicase activity"/>
    <property type="evidence" value="ECO:0007669"/>
    <property type="project" value="TreeGrafter"/>
</dbReference>
<name>A0A5E4M642_9HEMI</name>
<evidence type="ECO:0000256" key="3">
    <source>
        <dbReference type="ARBA" id="ARBA00022741"/>
    </source>
</evidence>
<dbReference type="GO" id="GO:0003723">
    <property type="term" value="F:RNA binding"/>
    <property type="evidence" value="ECO:0007669"/>
    <property type="project" value="TreeGrafter"/>
</dbReference>
<dbReference type="PANTHER" id="PTHR18934">
    <property type="entry name" value="ATP-DEPENDENT RNA HELICASE"/>
    <property type="match status" value="1"/>
</dbReference>